<dbReference type="EMBL" id="JAVHNQ010000002">
    <property type="protein sequence ID" value="KAK6355321.1"/>
    <property type="molecule type" value="Genomic_DNA"/>
</dbReference>
<keyword evidence="3" id="KW-1185">Reference proteome</keyword>
<name>A0AAV9VCL6_9PEZI</name>
<dbReference type="PANTHER" id="PTHR35408">
    <property type="entry name" value="CHROMOSOME 15, WHOLE GENOME SHOTGUN SEQUENCE"/>
    <property type="match status" value="1"/>
</dbReference>
<keyword evidence="1" id="KW-0472">Membrane</keyword>
<evidence type="ECO:0000256" key="1">
    <source>
        <dbReference type="SAM" id="Phobius"/>
    </source>
</evidence>
<keyword evidence="1" id="KW-1133">Transmembrane helix</keyword>
<protein>
    <submittedName>
        <fullName evidence="2">Uncharacterized protein</fullName>
    </submittedName>
</protein>
<sequence length="110" mass="12466">MFVVFFSGLSFHVNTAILAHTFSVNMTWGATSKEKTDSNFWIEVPRILKTFKWMYLVVGTLALCVIYCAVFAPPDWRITEFTAIVPLATMIVGHLILPFALNPALMVFNY</sequence>
<organism evidence="2 3">
    <name type="scientific">Orbilia brochopaga</name>
    <dbReference type="NCBI Taxonomy" id="3140254"/>
    <lineage>
        <taxon>Eukaryota</taxon>
        <taxon>Fungi</taxon>
        <taxon>Dikarya</taxon>
        <taxon>Ascomycota</taxon>
        <taxon>Pezizomycotina</taxon>
        <taxon>Orbiliomycetes</taxon>
        <taxon>Orbiliales</taxon>
        <taxon>Orbiliaceae</taxon>
        <taxon>Orbilia</taxon>
    </lineage>
</organism>
<proteinExistence type="predicted"/>
<accession>A0AAV9VCL6</accession>
<reference evidence="2 3" key="1">
    <citation type="submission" date="2019-10" db="EMBL/GenBank/DDBJ databases">
        <authorList>
            <person name="Palmer J.M."/>
        </authorList>
    </citation>
    <scope>NUCLEOTIDE SEQUENCE [LARGE SCALE GENOMIC DNA]</scope>
    <source>
        <strain evidence="2 3">TWF696</strain>
    </source>
</reference>
<comment type="caution">
    <text evidence="2">The sequence shown here is derived from an EMBL/GenBank/DDBJ whole genome shotgun (WGS) entry which is preliminary data.</text>
</comment>
<evidence type="ECO:0000313" key="3">
    <source>
        <dbReference type="Proteomes" id="UP001375240"/>
    </source>
</evidence>
<dbReference type="PANTHER" id="PTHR35408:SF2">
    <property type="entry name" value="GLYCOSYLTRANSFERASE 2-LIKE DOMAIN-CONTAINING PROTEIN"/>
    <property type="match status" value="1"/>
</dbReference>
<dbReference type="AlphaFoldDB" id="A0AAV9VCL6"/>
<feature type="transmembrane region" description="Helical" evidence="1">
    <location>
        <begin position="53"/>
        <end position="72"/>
    </location>
</feature>
<gene>
    <name evidence="2" type="ORF">TWF696_004431</name>
</gene>
<evidence type="ECO:0000313" key="2">
    <source>
        <dbReference type="EMBL" id="KAK6355321.1"/>
    </source>
</evidence>
<keyword evidence="1" id="KW-0812">Transmembrane</keyword>
<feature type="transmembrane region" description="Helical" evidence="1">
    <location>
        <begin position="84"/>
        <end position="108"/>
    </location>
</feature>
<dbReference type="Proteomes" id="UP001375240">
    <property type="component" value="Unassembled WGS sequence"/>
</dbReference>